<evidence type="ECO:0000313" key="2">
    <source>
        <dbReference type="EMBL" id="TCD62151.1"/>
    </source>
</evidence>
<comment type="caution">
    <text evidence="2">The sequence shown here is derived from an EMBL/GenBank/DDBJ whole genome shotgun (WGS) entry which is preliminary data.</text>
</comment>
<dbReference type="AlphaFoldDB" id="A0A4R0R4D5"/>
<gene>
    <name evidence="2" type="ORF">EIP91_007279</name>
</gene>
<keyword evidence="3" id="KW-1185">Reference proteome</keyword>
<dbReference type="SUPFAM" id="SSF54695">
    <property type="entry name" value="POZ domain"/>
    <property type="match status" value="1"/>
</dbReference>
<evidence type="ECO:0000313" key="3">
    <source>
        <dbReference type="Proteomes" id="UP000292702"/>
    </source>
</evidence>
<dbReference type="STRING" id="92696.A0A4R0R4D5"/>
<dbReference type="InterPro" id="IPR000210">
    <property type="entry name" value="BTB/POZ_dom"/>
</dbReference>
<feature type="domain" description="BTB" evidence="1">
    <location>
        <begin position="27"/>
        <end position="89"/>
    </location>
</feature>
<dbReference type="Pfam" id="PF00651">
    <property type="entry name" value="BTB"/>
    <property type="match status" value="1"/>
</dbReference>
<dbReference type="Gene3D" id="3.30.710.10">
    <property type="entry name" value="Potassium Channel Kv1.1, Chain A"/>
    <property type="match status" value="1"/>
</dbReference>
<name>A0A4R0R4D5_9APHY</name>
<dbReference type="PROSITE" id="PS50097">
    <property type="entry name" value="BTB"/>
    <property type="match status" value="1"/>
</dbReference>
<organism evidence="2 3">
    <name type="scientific">Steccherinum ochraceum</name>
    <dbReference type="NCBI Taxonomy" id="92696"/>
    <lineage>
        <taxon>Eukaryota</taxon>
        <taxon>Fungi</taxon>
        <taxon>Dikarya</taxon>
        <taxon>Basidiomycota</taxon>
        <taxon>Agaricomycotina</taxon>
        <taxon>Agaricomycetes</taxon>
        <taxon>Polyporales</taxon>
        <taxon>Steccherinaceae</taxon>
        <taxon>Steccherinum</taxon>
    </lineage>
</organism>
<reference evidence="2 3" key="1">
    <citation type="submission" date="2018-11" db="EMBL/GenBank/DDBJ databases">
        <title>Genome assembly of Steccherinum ochraceum LE-BIN_3174, the white-rot fungus of the Steccherinaceae family (The Residual Polyporoid clade, Polyporales, Basidiomycota).</title>
        <authorList>
            <person name="Fedorova T.V."/>
            <person name="Glazunova O.A."/>
            <person name="Landesman E.O."/>
            <person name="Moiseenko K.V."/>
            <person name="Psurtseva N.V."/>
            <person name="Savinova O.S."/>
            <person name="Shakhova N.V."/>
            <person name="Tyazhelova T.V."/>
            <person name="Vasina D.V."/>
        </authorList>
    </citation>
    <scope>NUCLEOTIDE SEQUENCE [LARGE SCALE GENOMIC DNA]</scope>
    <source>
        <strain evidence="2 3">LE-BIN_3174</strain>
    </source>
</reference>
<evidence type="ECO:0000259" key="1">
    <source>
        <dbReference type="PROSITE" id="PS50097"/>
    </source>
</evidence>
<dbReference type="EMBL" id="RWJN01000397">
    <property type="protein sequence ID" value="TCD62151.1"/>
    <property type="molecule type" value="Genomic_DNA"/>
</dbReference>
<proteinExistence type="predicted"/>
<accession>A0A4R0R4D5</accession>
<protein>
    <recommendedName>
        <fullName evidence="1">BTB domain-containing protein</fullName>
    </recommendedName>
</protein>
<dbReference type="OrthoDB" id="3249359at2759"/>
<sequence>MTVNGINQTDIKANTARKHPTYWFDDGSLILQVEDVAYNLHKTILTRHSPLLQSLTRNTEDGYKVSVVQIPEELGVTGEDFDKLLEHLYHDMYLNFPNVHKLARERIISLLPRSLEGLSHPEFADQALTLAVRYELYPIQKALFYTVSTHMHFEEHDGEGDANIEAPSQAEAAPSVHVPPDVLQRCKDLLDQLIAHFTPILFTVATAGHMACTDVLAETWMPLVIQPALENNGLCRPIETLQAIIDLDWGTHGLCQECVAEKVEEWKGEQAVVWNKMDEWLGMQKKE</sequence>
<dbReference type="CDD" id="cd18186">
    <property type="entry name" value="BTB_POZ_ZBTB_KLHL-like"/>
    <property type="match status" value="1"/>
</dbReference>
<dbReference type="Proteomes" id="UP000292702">
    <property type="component" value="Unassembled WGS sequence"/>
</dbReference>
<dbReference type="InterPro" id="IPR011333">
    <property type="entry name" value="SKP1/BTB/POZ_sf"/>
</dbReference>